<geneLocation type="plasmid" evidence="2">
    <name>pri-1</name>
</geneLocation>
<dbReference type="EMBL" id="CP016024">
    <property type="protein sequence ID" value="ANJ76420.1"/>
    <property type="molecule type" value="Genomic_DNA"/>
</dbReference>
<protein>
    <submittedName>
        <fullName evidence="1">Uncharacterized protein</fullName>
    </submittedName>
</protein>
<dbReference type="OrthoDB" id="1493229at2"/>
<keyword evidence="1" id="KW-0614">Plasmid</keyword>
<evidence type="ECO:0000313" key="2">
    <source>
        <dbReference type="Proteomes" id="UP000078572"/>
    </source>
</evidence>
<dbReference type="Proteomes" id="UP000078572">
    <property type="component" value="Plasmid pRI-1"/>
</dbReference>
<organism evidence="1 2">
    <name type="scientific">Ralstonia insidiosa</name>
    <dbReference type="NCBI Taxonomy" id="190721"/>
    <lineage>
        <taxon>Bacteria</taxon>
        <taxon>Pseudomonadati</taxon>
        <taxon>Pseudomonadota</taxon>
        <taxon>Betaproteobacteria</taxon>
        <taxon>Burkholderiales</taxon>
        <taxon>Burkholderiaceae</taxon>
        <taxon>Ralstonia</taxon>
    </lineage>
</organism>
<keyword evidence="2" id="KW-1185">Reference proteome</keyword>
<reference evidence="2" key="1">
    <citation type="submission" date="2016-06" db="EMBL/GenBank/DDBJ databases">
        <authorList>
            <person name="Xu Y."/>
            <person name="Nagy A."/>
            <person name="Yan X."/>
            <person name="Kim S.W."/>
            <person name="Haley B."/>
            <person name="Liu N.T."/>
            <person name="Nou X."/>
        </authorList>
    </citation>
    <scope>NUCLEOTIDE SEQUENCE [LARGE SCALE GENOMIC DNA]</scope>
    <source>
        <strain evidence="2">ATCC 49129</strain>
        <plasmid evidence="2">pri-1</plasmid>
    </source>
</reference>
<sequence length="231" mass="25685">MNLVARLVEARSYSPDELKHAEHRILVAASAIANRVARDGRPGLCVTASSVLSRILDELHVWNYTAKSNLTIHFPHSVSARPRYFYSIDEGNFIAPHAIVVAPPFAVVDVTVKYQAYDNPAMSAYLPEVAASKDFRPYKVNPDELASPVARAQLRQLGMTVEAFMTRMRSSTVELMKQLPPREIELTGGRLGYAVMGVAGYQEQLRDLPSNAMIDGMLPMEIFEKDVLPKI</sequence>
<gene>
    <name evidence="1" type="ORF">A9Y76_27890</name>
</gene>
<proteinExistence type="predicted"/>
<dbReference type="AlphaFoldDB" id="A0A192A7H2"/>
<evidence type="ECO:0000313" key="1">
    <source>
        <dbReference type="EMBL" id="ANJ76420.1"/>
    </source>
</evidence>
<name>A0A192A7H2_9RALS</name>
<accession>A0A192A7H2</accession>